<dbReference type="GO" id="GO:0006260">
    <property type="term" value="P:DNA replication"/>
    <property type="evidence" value="ECO:0007669"/>
    <property type="project" value="UniProtKB-KW"/>
</dbReference>
<dbReference type="GO" id="GO:0005524">
    <property type="term" value="F:ATP binding"/>
    <property type="evidence" value="ECO:0007669"/>
    <property type="project" value="InterPro"/>
</dbReference>
<reference evidence="4" key="1">
    <citation type="journal article" date="2023" name="G3 (Bethesda)">
        <title>A reference genome for the long-term kleptoplast-retaining sea slug Elysia crispata morphotype clarki.</title>
        <authorList>
            <person name="Eastman K.E."/>
            <person name="Pendleton A.L."/>
            <person name="Shaikh M.A."/>
            <person name="Suttiyut T."/>
            <person name="Ogas R."/>
            <person name="Tomko P."/>
            <person name="Gavelis G."/>
            <person name="Widhalm J.R."/>
            <person name="Wisecaver J.H."/>
        </authorList>
    </citation>
    <scope>NUCLEOTIDE SEQUENCE</scope>
    <source>
        <strain evidence="4">ECLA1</strain>
    </source>
</reference>
<dbReference type="Proteomes" id="UP001283361">
    <property type="component" value="Unassembled WGS sequence"/>
</dbReference>
<dbReference type="GO" id="GO:0003677">
    <property type="term" value="F:DNA binding"/>
    <property type="evidence" value="ECO:0007669"/>
    <property type="project" value="InterPro"/>
</dbReference>
<dbReference type="AlphaFoldDB" id="A0AAE1E4A5"/>
<dbReference type="SUPFAM" id="SSF48019">
    <property type="entry name" value="post-AAA+ oligomerization domain-like"/>
    <property type="match status" value="1"/>
</dbReference>
<dbReference type="Pfam" id="PF08519">
    <property type="entry name" value="RFC1"/>
    <property type="match status" value="1"/>
</dbReference>
<protein>
    <recommendedName>
        <fullName evidence="3">DNA replication factor RFC1 C-terminal domain-containing protein</fullName>
    </recommendedName>
</protein>
<feature type="compositionally biased region" description="Acidic residues" evidence="2">
    <location>
        <begin position="231"/>
        <end position="241"/>
    </location>
</feature>
<keyword evidence="1" id="KW-0235">DNA replication</keyword>
<proteinExistence type="predicted"/>
<dbReference type="InterPro" id="IPR013725">
    <property type="entry name" value="DNA_replication_fac_RFC1_C"/>
</dbReference>
<evidence type="ECO:0000256" key="1">
    <source>
        <dbReference type="ARBA" id="ARBA00022705"/>
    </source>
</evidence>
<evidence type="ECO:0000313" key="4">
    <source>
        <dbReference type="EMBL" id="KAK3793020.1"/>
    </source>
</evidence>
<feature type="region of interest" description="Disordered" evidence="2">
    <location>
        <begin position="208"/>
        <end position="278"/>
    </location>
</feature>
<evidence type="ECO:0000259" key="3">
    <source>
        <dbReference type="Pfam" id="PF08519"/>
    </source>
</evidence>
<dbReference type="InterPro" id="IPR008921">
    <property type="entry name" value="DNA_pol3_clamp-load_cplx_C"/>
</dbReference>
<feature type="compositionally biased region" description="Basic residues" evidence="2">
    <location>
        <begin position="269"/>
        <end position="278"/>
    </location>
</feature>
<feature type="compositionally biased region" description="Acidic residues" evidence="2">
    <location>
        <begin position="210"/>
        <end position="223"/>
    </location>
</feature>
<name>A0AAE1E4A5_9GAST</name>
<dbReference type="GO" id="GO:0005634">
    <property type="term" value="C:nucleus"/>
    <property type="evidence" value="ECO:0007669"/>
    <property type="project" value="TreeGrafter"/>
</dbReference>
<dbReference type="Gene3D" id="1.20.272.10">
    <property type="match status" value="1"/>
</dbReference>
<dbReference type="EMBL" id="JAWDGP010001292">
    <property type="protein sequence ID" value="KAK3793020.1"/>
    <property type="molecule type" value="Genomic_DNA"/>
</dbReference>
<evidence type="ECO:0000313" key="5">
    <source>
        <dbReference type="Proteomes" id="UP001283361"/>
    </source>
</evidence>
<keyword evidence="5" id="KW-1185">Reference proteome</keyword>
<dbReference type="PANTHER" id="PTHR23389:SF6">
    <property type="entry name" value="REPLICATION FACTOR C SUBUNIT 1"/>
    <property type="match status" value="1"/>
</dbReference>
<dbReference type="PANTHER" id="PTHR23389">
    <property type="entry name" value="CHROMOSOME TRANSMISSION FIDELITY FACTOR 18"/>
    <property type="match status" value="1"/>
</dbReference>
<dbReference type="GO" id="GO:0005663">
    <property type="term" value="C:DNA replication factor C complex"/>
    <property type="evidence" value="ECO:0007669"/>
    <property type="project" value="InterPro"/>
</dbReference>
<feature type="domain" description="DNA replication factor RFC1 C-terminal" evidence="3">
    <location>
        <begin position="35"/>
        <end position="169"/>
    </location>
</feature>
<evidence type="ECO:0000256" key="2">
    <source>
        <dbReference type="SAM" id="MobiDB-lite"/>
    </source>
</evidence>
<comment type="caution">
    <text evidence="4">The sequence shown here is derived from an EMBL/GenBank/DDBJ whole genome shotgun (WGS) entry which is preliminary data.</text>
</comment>
<accession>A0AAE1E4A5</accession>
<dbReference type="GO" id="GO:0003689">
    <property type="term" value="F:DNA clamp loader activity"/>
    <property type="evidence" value="ECO:0007669"/>
    <property type="project" value="InterPro"/>
</dbReference>
<organism evidence="4 5">
    <name type="scientific">Elysia crispata</name>
    <name type="common">lettuce slug</name>
    <dbReference type="NCBI Taxonomy" id="231223"/>
    <lineage>
        <taxon>Eukaryota</taxon>
        <taxon>Metazoa</taxon>
        <taxon>Spiralia</taxon>
        <taxon>Lophotrochozoa</taxon>
        <taxon>Mollusca</taxon>
        <taxon>Gastropoda</taxon>
        <taxon>Heterobranchia</taxon>
        <taxon>Euthyneura</taxon>
        <taxon>Panpulmonata</taxon>
        <taxon>Sacoglossa</taxon>
        <taxon>Placobranchoidea</taxon>
        <taxon>Plakobranchidae</taxon>
        <taxon>Elysia</taxon>
    </lineage>
</organism>
<sequence>MRRKLRKILRWVRLMCAAKFFDSKFCIRGASTPHLVRRDGNWNLLPSQAMFSSVIPGELMRGSFPQMTDFPQWLGKFSSTNKTQRIIQELSTHMRLEVSCDKRGLNLDYLPSFRSCLTQPLVSQGSEGVPQVIKAMDDYDIVKEDFDNIMEVTKWPKSFDPMAQLDSKAQVLQFYHKSCLHTAVQQRNPPDSVCDWGCWSRKRKARGAPMEDEVLGLEEETGEGDGLNPPSDEEEEEDGIETDTMIKAKKAATGKNKGGAASTQLASKGKGKGKGSKK</sequence>
<gene>
    <name evidence="4" type="ORF">RRG08_060533</name>
</gene>